<organism evidence="2 3">
    <name type="scientific">Salix viminalis</name>
    <name type="common">Common osier</name>
    <name type="synonym">Basket willow</name>
    <dbReference type="NCBI Taxonomy" id="40686"/>
    <lineage>
        <taxon>Eukaryota</taxon>
        <taxon>Viridiplantae</taxon>
        <taxon>Streptophyta</taxon>
        <taxon>Embryophyta</taxon>
        <taxon>Tracheophyta</taxon>
        <taxon>Spermatophyta</taxon>
        <taxon>Magnoliopsida</taxon>
        <taxon>eudicotyledons</taxon>
        <taxon>Gunneridae</taxon>
        <taxon>Pentapetalae</taxon>
        <taxon>rosids</taxon>
        <taxon>fabids</taxon>
        <taxon>Malpighiales</taxon>
        <taxon>Salicaceae</taxon>
        <taxon>Saliceae</taxon>
        <taxon>Salix</taxon>
    </lineage>
</organism>
<dbReference type="AlphaFoldDB" id="A0A9Q0ZIH4"/>
<evidence type="ECO:0000313" key="3">
    <source>
        <dbReference type="Proteomes" id="UP001151529"/>
    </source>
</evidence>
<evidence type="ECO:0000256" key="1">
    <source>
        <dbReference type="SAM" id="MobiDB-lite"/>
    </source>
</evidence>
<protein>
    <submittedName>
        <fullName evidence="2">Uncharacterized protein</fullName>
    </submittedName>
</protein>
<reference evidence="2" key="2">
    <citation type="journal article" date="2023" name="Int. J. Mol. Sci.">
        <title>De Novo Assembly and Annotation of 11 Diverse Shrub Willow (Salix) Genomes Reveals Novel Gene Organization in Sex-Linked Regions.</title>
        <authorList>
            <person name="Hyden B."/>
            <person name="Feng K."/>
            <person name="Yates T.B."/>
            <person name="Jawdy S."/>
            <person name="Cereghino C."/>
            <person name="Smart L.B."/>
            <person name="Muchero W."/>
        </authorList>
    </citation>
    <scope>NUCLEOTIDE SEQUENCE [LARGE SCALE GENOMIC DNA]</scope>
    <source>
        <tissue evidence="2">Shoot tip</tissue>
    </source>
</reference>
<accession>A0A9Q0ZIH4</accession>
<proteinExistence type="predicted"/>
<dbReference type="Proteomes" id="UP001151529">
    <property type="component" value="Chromosome 5"/>
</dbReference>
<evidence type="ECO:0000313" key="2">
    <source>
        <dbReference type="EMBL" id="KAJ6735731.1"/>
    </source>
</evidence>
<feature type="region of interest" description="Disordered" evidence="1">
    <location>
        <begin position="20"/>
        <end position="40"/>
    </location>
</feature>
<keyword evidence="3" id="KW-1185">Reference proteome</keyword>
<reference evidence="2" key="1">
    <citation type="submission" date="2022-11" db="EMBL/GenBank/DDBJ databases">
        <authorList>
            <person name="Hyden B.L."/>
            <person name="Feng K."/>
            <person name="Yates T."/>
            <person name="Jawdy S."/>
            <person name="Smart L.B."/>
            <person name="Muchero W."/>
        </authorList>
    </citation>
    <scope>NUCLEOTIDE SEQUENCE</scope>
    <source>
        <tissue evidence="2">Shoot tip</tissue>
    </source>
</reference>
<name>A0A9Q0ZIH4_SALVM</name>
<dbReference type="EMBL" id="JAPFFL010000003">
    <property type="protein sequence ID" value="KAJ6735731.1"/>
    <property type="molecule type" value="Genomic_DNA"/>
</dbReference>
<comment type="caution">
    <text evidence="2">The sequence shown here is derived from an EMBL/GenBank/DDBJ whole genome shotgun (WGS) entry which is preliminary data.</text>
</comment>
<sequence length="109" mass="12160">MSSSDSSSGSSFFSSSLVAFGSTHREPQQQQQSSCDNKHARIPAIEQERNSFHFLCPRIRIFGCSCNVKKRLSEEPTFSPFLIDSSWGDNFKAVPLLILVGILSTCRKE</sequence>
<gene>
    <name evidence="2" type="ORF">OIU85_017997</name>
</gene>